<sequence length="107" mass="11722">RIPLVLTYHPLNERIKRILLRNLNILSSDPETRAVFPQPPLVAYRPANPANTLATALAITFLATLVSVALNTLWSSRRRSLAKRLAWSTASPVAVALPSISAKQSVL</sequence>
<keyword evidence="1" id="KW-1133">Transmembrane helix</keyword>
<dbReference type="EMBL" id="CALNXI010000181">
    <property type="protein sequence ID" value="CAH3021419.1"/>
    <property type="molecule type" value="Genomic_DNA"/>
</dbReference>
<dbReference type="Proteomes" id="UP001159427">
    <property type="component" value="Unassembled WGS sequence"/>
</dbReference>
<evidence type="ECO:0000313" key="2">
    <source>
        <dbReference type="EMBL" id="CAH3021419.1"/>
    </source>
</evidence>
<protein>
    <submittedName>
        <fullName evidence="2">Uncharacterized protein</fullName>
    </submittedName>
</protein>
<keyword evidence="3" id="KW-1185">Reference proteome</keyword>
<accession>A0ABN8LZL5</accession>
<feature type="transmembrane region" description="Helical" evidence="1">
    <location>
        <begin position="53"/>
        <end position="74"/>
    </location>
</feature>
<keyword evidence="1" id="KW-0812">Transmembrane</keyword>
<feature type="non-terminal residue" evidence="2">
    <location>
        <position position="1"/>
    </location>
</feature>
<comment type="caution">
    <text evidence="2">The sequence shown here is derived from an EMBL/GenBank/DDBJ whole genome shotgun (WGS) entry which is preliminary data.</text>
</comment>
<proteinExistence type="predicted"/>
<organism evidence="2 3">
    <name type="scientific">Porites evermanni</name>
    <dbReference type="NCBI Taxonomy" id="104178"/>
    <lineage>
        <taxon>Eukaryota</taxon>
        <taxon>Metazoa</taxon>
        <taxon>Cnidaria</taxon>
        <taxon>Anthozoa</taxon>
        <taxon>Hexacorallia</taxon>
        <taxon>Scleractinia</taxon>
        <taxon>Fungiina</taxon>
        <taxon>Poritidae</taxon>
        <taxon>Porites</taxon>
    </lineage>
</organism>
<keyword evidence="1" id="KW-0472">Membrane</keyword>
<evidence type="ECO:0000256" key="1">
    <source>
        <dbReference type="SAM" id="Phobius"/>
    </source>
</evidence>
<name>A0ABN8LZL5_9CNID</name>
<gene>
    <name evidence="2" type="ORF">PEVE_00011264</name>
</gene>
<reference evidence="2 3" key="1">
    <citation type="submission" date="2022-05" db="EMBL/GenBank/DDBJ databases">
        <authorList>
            <consortium name="Genoscope - CEA"/>
            <person name="William W."/>
        </authorList>
    </citation>
    <scope>NUCLEOTIDE SEQUENCE [LARGE SCALE GENOMIC DNA]</scope>
</reference>
<evidence type="ECO:0000313" key="3">
    <source>
        <dbReference type="Proteomes" id="UP001159427"/>
    </source>
</evidence>